<accession>A0A0F9VB08</accession>
<name>A0A0F9VB08_9ZZZZ</name>
<dbReference type="AlphaFoldDB" id="A0A0F9VB08"/>
<evidence type="ECO:0000313" key="1">
    <source>
        <dbReference type="EMBL" id="KKN70746.1"/>
    </source>
</evidence>
<gene>
    <name evidence="1" type="ORF">LCGC14_0427410</name>
</gene>
<comment type="caution">
    <text evidence="1">The sequence shown here is derived from an EMBL/GenBank/DDBJ whole genome shotgun (WGS) entry which is preliminary data.</text>
</comment>
<dbReference type="EMBL" id="LAZR01000397">
    <property type="protein sequence ID" value="KKN70746.1"/>
    <property type="molecule type" value="Genomic_DNA"/>
</dbReference>
<protein>
    <submittedName>
        <fullName evidence="1">Uncharacterized protein</fullName>
    </submittedName>
</protein>
<proteinExistence type="predicted"/>
<reference evidence="1" key="1">
    <citation type="journal article" date="2015" name="Nature">
        <title>Complex archaea that bridge the gap between prokaryotes and eukaryotes.</title>
        <authorList>
            <person name="Spang A."/>
            <person name="Saw J.H."/>
            <person name="Jorgensen S.L."/>
            <person name="Zaremba-Niedzwiedzka K."/>
            <person name="Martijn J."/>
            <person name="Lind A.E."/>
            <person name="van Eijk R."/>
            <person name="Schleper C."/>
            <person name="Guy L."/>
            <person name="Ettema T.J."/>
        </authorList>
    </citation>
    <scope>NUCLEOTIDE SEQUENCE</scope>
</reference>
<sequence length="63" mass="7052">MKEGQAMTIPIKDLGGILTHQIISAPDLPDDWPSGDAIEVFTEAYQEWKTKVNALLAQIEKER</sequence>
<organism evidence="1">
    <name type="scientific">marine sediment metagenome</name>
    <dbReference type="NCBI Taxonomy" id="412755"/>
    <lineage>
        <taxon>unclassified sequences</taxon>
        <taxon>metagenomes</taxon>
        <taxon>ecological metagenomes</taxon>
    </lineage>
</organism>